<keyword evidence="4" id="KW-0325">Glycoprotein</keyword>
<dbReference type="WBParaSite" id="jg21574">
    <property type="protein sequence ID" value="jg21574"/>
    <property type="gene ID" value="jg21574"/>
</dbReference>
<dbReference type="GO" id="GO:1904380">
    <property type="term" value="P:endoplasmic reticulum mannose trimming"/>
    <property type="evidence" value="ECO:0007669"/>
    <property type="project" value="InterPro"/>
</dbReference>
<comment type="subcellular location">
    <subcellularLocation>
        <location evidence="1">Endoplasmic reticulum</location>
    </subcellularLocation>
</comment>
<feature type="compositionally biased region" description="Basic and acidic residues" evidence="5">
    <location>
        <begin position="220"/>
        <end position="230"/>
    </location>
</feature>
<dbReference type="PANTHER" id="PTHR45679:SF6">
    <property type="entry name" value="ER DEGRADATION-ENHANCING ALPHA-MANNOSIDASE-LIKE PROTEIN 2"/>
    <property type="match status" value="1"/>
</dbReference>
<dbReference type="GO" id="GO:0005975">
    <property type="term" value="P:carbohydrate metabolic process"/>
    <property type="evidence" value="ECO:0007669"/>
    <property type="project" value="InterPro"/>
</dbReference>
<evidence type="ECO:0000256" key="1">
    <source>
        <dbReference type="ARBA" id="ARBA00004240"/>
    </source>
</evidence>
<dbReference type="InterPro" id="IPR036026">
    <property type="entry name" value="Seven-hairpin_glycosidases"/>
</dbReference>
<feature type="compositionally biased region" description="Polar residues" evidence="5">
    <location>
        <begin position="185"/>
        <end position="198"/>
    </location>
</feature>
<proteinExistence type="inferred from homology"/>
<sequence length="306" mass="35047">MGGQSGRRFRICLPTKIYCVNMSSAEFYNCPMRSLLPIALVYALRPSLLKCIKQLRPKYLDMLRNIEVIEQVAKTSCGYATVKDVTDHSLEDRMESFFLSETTKFTCTYCLIPKTSFTTTAHRRPSLKPPMEVVLLMLEDTFLTQKLTPWIQPLYIAAVQSARMTQKKLRQANLKEADLDQETIELNNFQTNGNQTAETDGETKSKEQNENEEEYEEGDKESQEKTHDLENDPNMSTSQNSKDAEHKIEFKDLMKSTEHPKLSSSTTLQKALKRIRRSKIAKEIPISEVVCEDCCVPLDDANARRL</sequence>
<dbReference type="Proteomes" id="UP000887574">
    <property type="component" value="Unplaced"/>
</dbReference>
<dbReference type="PANTHER" id="PTHR45679">
    <property type="entry name" value="ER DEGRADATION-ENHANCING ALPHA-MANNOSIDASE-LIKE PROTEIN 2"/>
    <property type="match status" value="1"/>
</dbReference>
<dbReference type="GO" id="GO:0044322">
    <property type="term" value="C:endoplasmic reticulum quality control compartment"/>
    <property type="evidence" value="ECO:0007669"/>
    <property type="project" value="GOC"/>
</dbReference>
<evidence type="ECO:0000256" key="5">
    <source>
        <dbReference type="SAM" id="MobiDB-lite"/>
    </source>
</evidence>
<dbReference type="GO" id="GO:0016020">
    <property type="term" value="C:membrane"/>
    <property type="evidence" value="ECO:0007669"/>
    <property type="project" value="InterPro"/>
</dbReference>
<feature type="compositionally biased region" description="Acidic residues" evidence="5">
    <location>
        <begin position="210"/>
        <end position="219"/>
    </location>
</feature>
<evidence type="ECO:0000313" key="7">
    <source>
        <dbReference type="WBParaSite" id="jg21574"/>
    </source>
</evidence>
<evidence type="ECO:0000256" key="3">
    <source>
        <dbReference type="ARBA" id="ARBA00022824"/>
    </source>
</evidence>
<reference evidence="7" key="1">
    <citation type="submission" date="2022-11" db="UniProtKB">
        <authorList>
            <consortium name="WormBaseParasite"/>
        </authorList>
    </citation>
    <scope>IDENTIFICATION</scope>
</reference>
<dbReference type="GO" id="GO:0004571">
    <property type="term" value="F:mannosyl-oligosaccharide 1,2-alpha-mannosidase activity"/>
    <property type="evidence" value="ECO:0007669"/>
    <property type="project" value="InterPro"/>
</dbReference>
<feature type="region of interest" description="Disordered" evidence="5">
    <location>
        <begin position="185"/>
        <end position="244"/>
    </location>
</feature>
<dbReference type="AlphaFoldDB" id="A0A915DMA8"/>
<protein>
    <submittedName>
        <fullName evidence="7">Uncharacterized protein</fullName>
    </submittedName>
</protein>
<dbReference type="Pfam" id="PF01532">
    <property type="entry name" value="Glyco_hydro_47"/>
    <property type="match status" value="1"/>
</dbReference>
<organism evidence="6 7">
    <name type="scientific">Ditylenchus dipsaci</name>
    <dbReference type="NCBI Taxonomy" id="166011"/>
    <lineage>
        <taxon>Eukaryota</taxon>
        <taxon>Metazoa</taxon>
        <taxon>Ecdysozoa</taxon>
        <taxon>Nematoda</taxon>
        <taxon>Chromadorea</taxon>
        <taxon>Rhabditida</taxon>
        <taxon>Tylenchina</taxon>
        <taxon>Tylenchomorpha</taxon>
        <taxon>Sphaerularioidea</taxon>
        <taxon>Anguinidae</taxon>
        <taxon>Anguininae</taxon>
        <taxon>Ditylenchus</taxon>
    </lineage>
</organism>
<dbReference type="GO" id="GO:0005509">
    <property type="term" value="F:calcium ion binding"/>
    <property type="evidence" value="ECO:0007669"/>
    <property type="project" value="InterPro"/>
</dbReference>
<comment type="similarity">
    <text evidence="2">Belongs to the glycosyl hydrolase 47 family.</text>
</comment>
<evidence type="ECO:0000256" key="4">
    <source>
        <dbReference type="ARBA" id="ARBA00023180"/>
    </source>
</evidence>
<name>A0A915DMA8_9BILA</name>
<accession>A0A915DMA8</accession>
<keyword evidence="6" id="KW-1185">Reference proteome</keyword>
<dbReference type="InterPro" id="IPR001382">
    <property type="entry name" value="Glyco_hydro_47"/>
</dbReference>
<dbReference type="InterPro" id="IPR044674">
    <property type="entry name" value="EDEM1/2/3"/>
</dbReference>
<dbReference type="SUPFAM" id="SSF48225">
    <property type="entry name" value="Seven-hairpin glycosidases"/>
    <property type="match status" value="1"/>
</dbReference>
<keyword evidence="3" id="KW-0256">Endoplasmic reticulum</keyword>
<evidence type="ECO:0000256" key="2">
    <source>
        <dbReference type="ARBA" id="ARBA00007658"/>
    </source>
</evidence>
<evidence type="ECO:0000313" key="6">
    <source>
        <dbReference type="Proteomes" id="UP000887574"/>
    </source>
</evidence>
<dbReference type="InterPro" id="IPR012341">
    <property type="entry name" value="6hp_glycosidase-like_sf"/>
</dbReference>
<dbReference type="Gene3D" id="1.50.10.10">
    <property type="match status" value="1"/>
</dbReference>